<dbReference type="CDD" id="cd24067">
    <property type="entry name" value="ASKHA_NBD_ROK_BsFRK-like"/>
    <property type="match status" value="1"/>
</dbReference>
<dbReference type="GeneID" id="93855535"/>
<keyword evidence="7" id="KW-0862">Zinc</keyword>
<keyword evidence="5" id="KW-0547">Nucleotide-binding</keyword>
<sequence length="296" mass="31826">MNEPLYAGIELGGTKTICLIGTGVDTIRDQLQIPTTNPADTLGQIHTFLASQGELAGIGIGAFGPVNIDPESANYGCVESTPKPGWSYTPVVPFFRERFSCPINLDTDVNAAAIAEHQRGNGKGLRNFIYITVGTGIGGGALIEGAPVRGNSHPEMGHIALPRHMADETFLSACPYHQNCAEGLASGSALRKRWGMPLNEFPPEHPAWDMQASYLAEFFHSLTLLFSPQRIIVGGGVSSEQLLARVRTALHKKLNGYVDALKLEASLESYLCLPELAGNAGPLGSLMLAYPEYRRH</sequence>
<keyword evidence="3" id="KW-0808">Transferase</keyword>
<protein>
    <recommendedName>
        <fullName evidence="11">fructokinase</fullName>
        <ecNumber evidence="11">2.7.1.4</ecNumber>
    </recommendedName>
</protein>
<gene>
    <name evidence="13" type="primary">TERTU_K1</name>
</gene>
<evidence type="ECO:0000256" key="10">
    <source>
        <dbReference type="ARBA" id="ARBA00023277"/>
    </source>
</evidence>
<dbReference type="PROSITE" id="PS01125">
    <property type="entry name" value="ROK"/>
    <property type="match status" value="1"/>
</dbReference>
<dbReference type="Gene3D" id="3.30.420.40">
    <property type="match status" value="2"/>
</dbReference>
<dbReference type="AlphaFoldDB" id="A0A2K4X4E5"/>
<comment type="catalytic activity">
    <reaction evidence="12">
        <text>D-fructose + ATP = D-fructose 6-phosphate + ADP + H(+)</text>
        <dbReference type="Rhea" id="RHEA:16125"/>
        <dbReference type="ChEBI" id="CHEBI:15378"/>
        <dbReference type="ChEBI" id="CHEBI:30616"/>
        <dbReference type="ChEBI" id="CHEBI:37721"/>
        <dbReference type="ChEBI" id="CHEBI:61527"/>
        <dbReference type="ChEBI" id="CHEBI:456216"/>
        <dbReference type="EC" id="2.7.1.4"/>
    </reaction>
</comment>
<dbReference type="InterPro" id="IPR051804">
    <property type="entry name" value="Carb_Metab_Reg_Kinase/Isom"/>
</dbReference>
<dbReference type="InterPro" id="IPR000600">
    <property type="entry name" value="ROK"/>
</dbReference>
<evidence type="ECO:0000256" key="7">
    <source>
        <dbReference type="ARBA" id="ARBA00022833"/>
    </source>
</evidence>
<keyword evidence="8" id="KW-0067">ATP-binding</keyword>
<proteinExistence type="inferred from homology"/>
<keyword evidence="9" id="KW-0460">Magnesium</keyword>
<dbReference type="InterPro" id="IPR049874">
    <property type="entry name" value="ROK_cs"/>
</dbReference>
<evidence type="ECO:0000256" key="9">
    <source>
        <dbReference type="ARBA" id="ARBA00022842"/>
    </source>
</evidence>
<comment type="cofactor">
    <cofactor evidence="1">
        <name>Mg(2+)</name>
        <dbReference type="ChEBI" id="CHEBI:18420"/>
    </cofactor>
</comment>
<evidence type="ECO:0000256" key="8">
    <source>
        <dbReference type="ARBA" id="ARBA00022840"/>
    </source>
</evidence>
<accession>A0A2K4X4E5</accession>
<dbReference type="GO" id="GO:0046872">
    <property type="term" value="F:metal ion binding"/>
    <property type="evidence" value="ECO:0007669"/>
    <property type="project" value="UniProtKB-KW"/>
</dbReference>
<evidence type="ECO:0000256" key="1">
    <source>
        <dbReference type="ARBA" id="ARBA00001946"/>
    </source>
</evidence>
<dbReference type="GO" id="GO:0005524">
    <property type="term" value="F:ATP binding"/>
    <property type="evidence" value="ECO:0007669"/>
    <property type="project" value="UniProtKB-KW"/>
</dbReference>
<keyword evidence="6" id="KW-0418">Kinase</keyword>
<keyword evidence="4" id="KW-0479">Metal-binding</keyword>
<dbReference type="SUPFAM" id="SSF53067">
    <property type="entry name" value="Actin-like ATPase domain"/>
    <property type="match status" value="1"/>
</dbReference>
<name>A0A2K4X4E5_9GAMM</name>
<evidence type="ECO:0000256" key="12">
    <source>
        <dbReference type="ARBA" id="ARBA00048451"/>
    </source>
</evidence>
<dbReference type="EC" id="2.7.1.4" evidence="11"/>
<keyword evidence="10" id="KW-0119">Carbohydrate metabolism</keyword>
<dbReference type="EMBL" id="LT963504">
    <property type="protein sequence ID" value="SOT79931.1"/>
    <property type="molecule type" value="Genomic_DNA"/>
</dbReference>
<organism evidence="13">
    <name type="scientific">Teredinibacter turnerae</name>
    <dbReference type="NCBI Taxonomy" id="2426"/>
    <lineage>
        <taxon>Bacteria</taxon>
        <taxon>Pseudomonadati</taxon>
        <taxon>Pseudomonadota</taxon>
        <taxon>Gammaproteobacteria</taxon>
        <taxon>Cellvibrionales</taxon>
        <taxon>Cellvibrionaceae</taxon>
        <taxon>Teredinibacter</taxon>
    </lineage>
</organism>
<evidence type="ECO:0000256" key="11">
    <source>
        <dbReference type="ARBA" id="ARBA00038887"/>
    </source>
</evidence>
<evidence type="ECO:0000313" key="13">
    <source>
        <dbReference type="EMBL" id="SOT79931.1"/>
    </source>
</evidence>
<dbReference type="PANTHER" id="PTHR42742">
    <property type="entry name" value="TRANSCRIPTIONAL REPRESSOR MPRA"/>
    <property type="match status" value="1"/>
</dbReference>
<comment type="similarity">
    <text evidence="2">Belongs to the ROK (NagC/XylR) family.</text>
</comment>
<dbReference type="GO" id="GO:0008865">
    <property type="term" value="F:fructokinase activity"/>
    <property type="evidence" value="ECO:0007669"/>
    <property type="project" value="UniProtKB-EC"/>
</dbReference>
<dbReference type="Pfam" id="PF00480">
    <property type="entry name" value="ROK"/>
    <property type="match status" value="1"/>
</dbReference>
<evidence type="ECO:0000256" key="3">
    <source>
        <dbReference type="ARBA" id="ARBA00022679"/>
    </source>
</evidence>
<evidence type="ECO:0000256" key="2">
    <source>
        <dbReference type="ARBA" id="ARBA00006479"/>
    </source>
</evidence>
<dbReference type="FunFam" id="3.30.420.40:FF:000153">
    <property type="entry name" value="Putative fructokinase"/>
    <property type="match status" value="1"/>
</dbReference>
<evidence type="ECO:0000256" key="5">
    <source>
        <dbReference type="ARBA" id="ARBA00022741"/>
    </source>
</evidence>
<dbReference type="InterPro" id="IPR043129">
    <property type="entry name" value="ATPase_NBD"/>
</dbReference>
<dbReference type="PANTHER" id="PTHR42742:SF3">
    <property type="entry name" value="FRUCTOKINASE"/>
    <property type="match status" value="1"/>
</dbReference>
<evidence type="ECO:0000256" key="4">
    <source>
        <dbReference type="ARBA" id="ARBA00022723"/>
    </source>
</evidence>
<evidence type="ECO:0000256" key="6">
    <source>
        <dbReference type="ARBA" id="ARBA00022777"/>
    </source>
</evidence>
<dbReference type="RefSeq" id="WP_018275548.1">
    <property type="nucleotide sequence ID" value="NZ_CP149817.1"/>
</dbReference>
<reference evidence="13" key="1">
    <citation type="submission" date="2017-11" db="EMBL/GenBank/DDBJ databases">
        <authorList>
            <person name="Han C.G."/>
        </authorList>
    </citation>
    <scope>NUCLEOTIDE SEQUENCE</scope>
    <source>
        <strain evidence="13">ATCC 39867</strain>
    </source>
</reference>